<evidence type="ECO:0000256" key="1">
    <source>
        <dbReference type="SAM" id="Phobius"/>
    </source>
</evidence>
<sequence length="152" mass="16557">MFFLTSGHNLRLLALSLSGPATAAGLLMLLPPLLGLIRRRWLRLLTGSVLGLAAAAGALLFLLYWFFHLIFADTDYSLVEGPDGERVVVIVSFYDRMEFDVYRHVSGVWYDAALSSTVTGDSILDPGSCTLDPAKAGHLLTCRQGTWEIPGS</sequence>
<organism evidence="2 3">
    <name type="scientific">Arthrobacter jiangjiafuii</name>
    <dbReference type="NCBI Taxonomy" id="2817475"/>
    <lineage>
        <taxon>Bacteria</taxon>
        <taxon>Bacillati</taxon>
        <taxon>Actinomycetota</taxon>
        <taxon>Actinomycetes</taxon>
        <taxon>Micrococcales</taxon>
        <taxon>Micrococcaceae</taxon>
        <taxon>Arthrobacter</taxon>
    </lineage>
</organism>
<keyword evidence="1" id="KW-0812">Transmembrane</keyword>
<keyword evidence="1" id="KW-1133">Transmembrane helix</keyword>
<accession>A0A975R277</accession>
<evidence type="ECO:0000313" key="3">
    <source>
        <dbReference type="Proteomes" id="UP000676885"/>
    </source>
</evidence>
<feature type="transmembrane region" description="Helical" evidence="1">
    <location>
        <begin position="12"/>
        <end position="37"/>
    </location>
</feature>
<gene>
    <name evidence="2" type="ORF">KKR91_06655</name>
</gene>
<protein>
    <submittedName>
        <fullName evidence="2">Uncharacterized protein</fullName>
    </submittedName>
</protein>
<dbReference type="AlphaFoldDB" id="A0A975R277"/>
<dbReference type="RefSeq" id="WP_210230915.1">
    <property type="nucleotide sequence ID" value="NZ_CP076022.1"/>
</dbReference>
<keyword evidence="3" id="KW-1185">Reference proteome</keyword>
<evidence type="ECO:0000313" key="2">
    <source>
        <dbReference type="EMBL" id="QWC11239.1"/>
    </source>
</evidence>
<dbReference type="Proteomes" id="UP000676885">
    <property type="component" value="Chromosome"/>
</dbReference>
<feature type="transmembrane region" description="Helical" evidence="1">
    <location>
        <begin position="44"/>
        <end position="67"/>
    </location>
</feature>
<reference evidence="2 3" key="1">
    <citation type="submission" date="2021-05" db="EMBL/GenBank/DDBJ databases">
        <title>Novel species in genus Arthrobacter.</title>
        <authorList>
            <person name="Zhang G."/>
        </authorList>
    </citation>
    <scope>NUCLEOTIDE SEQUENCE [LARGE SCALE GENOMIC DNA]</scope>
    <source>
        <strain evidence="3">zg-ZUI227</strain>
    </source>
</reference>
<proteinExistence type="predicted"/>
<dbReference type="EMBL" id="CP076022">
    <property type="protein sequence ID" value="QWC11239.1"/>
    <property type="molecule type" value="Genomic_DNA"/>
</dbReference>
<keyword evidence="1" id="KW-0472">Membrane</keyword>
<dbReference type="KEGG" id="ajg:KKR91_06655"/>
<name>A0A975R277_9MICC</name>